<dbReference type="OMA" id="LNVCNAT"/>
<feature type="compositionally biased region" description="Basic and acidic residues" evidence="1">
    <location>
        <begin position="165"/>
        <end position="175"/>
    </location>
</feature>
<dbReference type="EMBL" id="CCYD01000553">
    <property type="protein sequence ID" value="CEG41437.1"/>
    <property type="molecule type" value="Genomic_DNA"/>
</dbReference>
<dbReference type="GeneID" id="36406839"/>
<proteinExistence type="predicted"/>
<dbReference type="STRING" id="4781.A0A0P1AL63"/>
<name>A0A0P1AL63_PLAHL</name>
<feature type="compositionally biased region" description="Basic and acidic residues" evidence="1">
    <location>
        <begin position="124"/>
        <end position="137"/>
    </location>
</feature>
<evidence type="ECO:0000259" key="2">
    <source>
        <dbReference type="Pfam" id="PF17800"/>
    </source>
</evidence>
<organism evidence="3 4">
    <name type="scientific">Plasmopara halstedii</name>
    <name type="common">Downy mildew of sunflower</name>
    <dbReference type="NCBI Taxonomy" id="4781"/>
    <lineage>
        <taxon>Eukaryota</taxon>
        <taxon>Sar</taxon>
        <taxon>Stramenopiles</taxon>
        <taxon>Oomycota</taxon>
        <taxon>Peronosporomycetes</taxon>
        <taxon>Peronosporales</taxon>
        <taxon>Peronosporaceae</taxon>
        <taxon>Plasmopara</taxon>
    </lineage>
</organism>
<evidence type="ECO:0000256" key="1">
    <source>
        <dbReference type="SAM" id="MobiDB-lite"/>
    </source>
</evidence>
<feature type="domain" description="Nucleoplasmin-like" evidence="2">
    <location>
        <begin position="4"/>
        <end position="97"/>
    </location>
</feature>
<feature type="compositionally biased region" description="Basic residues" evidence="1">
    <location>
        <begin position="184"/>
        <end position="195"/>
    </location>
</feature>
<dbReference type="OrthoDB" id="76473at2759"/>
<dbReference type="Gene3D" id="2.60.120.340">
    <property type="entry name" value="Nucleoplasmin core domain"/>
    <property type="match status" value="1"/>
</dbReference>
<sequence>MVAFWGCEILDKKAAVVNVPKGFVLNVVNVTCGSVGASVTSTLYVETKLLDGKVWKGAVAHLGARHPPQAKLDLVFGQDVKFYLSNGSEVVHLSGYFQPCPPVDSAENGTTSLPSKASKKTNKRVRDDNTEVAKTQKEVIPSNGSATVSKKKTKTTNQKTPPPSAKKEVQEKTPEAEAVDSAAQKKKRKKNKGKKSAASPATDSAASAL</sequence>
<evidence type="ECO:0000313" key="4">
    <source>
        <dbReference type="Proteomes" id="UP000054928"/>
    </source>
</evidence>
<protein>
    <submittedName>
        <fullName evidence="3">Nucleoplasmin core domain</fullName>
    </submittedName>
</protein>
<evidence type="ECO:0000313" key="3">
    <source>
        <dbReference type="EMBL" id="CEG41437.1"/>
    </source>
</evidence>
<dbReference type="AlphaFoldDB" id="A0A0P1AL63"/>
<dbReference type="Proteomes" id="UP000054928">
    <property type="component" value="Unassembled WGS sequence"/>
</dbReference>
<feature type="compositionally biased region" description="Low complexity" evidence="1">
    <location>
        <begin position="196"/>
        <end position="209"/>
    </location>
</feature>
<accession>A0A0P1AL63</accession>
<dbReference type="RefSeq" id="XP_024577806.1">
    <property type="nucleotide sequence ID" value="XM_024727206.1"/>
</dbReference>
<dbReference type="InterPro" id="IPR041232">
    <property type="entry name" value="NPL"/>
</dbReference>
<keyword evidence="4" id="KW-1185">Reference proteome</keyword>
<dbReference type="Pfam" id="PF17800">
    <property type="entry name" value="NPL"/>
    <property type="match status" value="1"/>
</dbReference>
<reference evidence="4" key="1">
    <citation type="submission" date="2014-09" db="EMBL/GenBank/DDBJ databases">
        <authorList>
            <person name="Sharma Rahul"/>
            <person name="Thines Marco"/>
        </authorList>
    </citation>
    <scope>NUCLEOTIDE SEQUENCE [LARGE SCALE GENOMIC DNA]</scope>
</reference>
<feature type="region of interest" description="Disordered" evidence="1">
    <location>
        <begin position="105"/>
        <end position="209"/>
    </location>
</feature>